<accession>A0A543HZM1</accession>
<gene>
    <name evidence="8" type="ORF">FBY41_0150</name>
</gene>
<feature type="region of interest" description="Disordered" evidence="5">
    <location>
        <begin position="1"/>
        <end position="39"/>
    </location>
</feature>
<keyword evidence="2 4" id="KW-0238">DNA-binding</keyword>
<dbReference type="PROSITE" id="PS51900">
    <property type="entry name" value="CB"/>
    <property type="match status" value="1"/>
</dbReference>
<dbReference type="InterPro" id="IPR050090">
    <property type="entry name" value="Tyrosine_recombinase_XerCD"/>
</dbReference>
<dbReference type="RefSeq" id="WP_141841525.1">
    <property type="nucleotide sequence ID" value="NZ_VFPM01000001.1"/>
</dbReference>
<evidence type="ECO:0000313" key="9">
    <source>
        <dbReference type="Proteomes" id="UP000316747"/>
    </source>
</evidence>
<dbReference type="SUPFAM" id="SSF56349">
    <property type="entry name" value="DNA breaking-rejoining enzymes"/>
    <property type="match status" value="1"/>
</dbReference>
<keyword evidence="9" id="KW-1185">Reference proteome</keyword>
<dbReference type="PANTHER" id="PTHR30349">
    <property type="entry name" value="PHAGE INTEGRASE-RELATED"/>
    <property type="match status" value="1"/>
</dbReference>
<name>A0A543HZM1_9MICO</name>
<evidence type="ECO:0000256" key="5">
    <source>
        <dbReference type="SAM" id="MobiDB-lite"/>
    </source>
</evidence>
<dbReference type="InterPro" id="IPR011010">
    <property type="entry name" value="DNA_brk_join_enz"/>
</dbReference>
<evidence type="ECO:0000313" key="8">
    <source>
        <dbReference type="EMBL" id="TQM63797.1"/>
    </source>
</evidence>
<dbReference type="Pfam" id="PF00589">
    <property type="entry name" value="Phage_integrase"/>
    <property type="match status" value="1"/>
</dbReference>
<keyword evidence="3" id="KW-0233">DNA recombination</keyword>
<evidence type="ECO:0000256" key="2">
    <source>
        <dbReference type="ARBA" id="ARBA00023125"/>
    </source>
</evidence>
<reference evidence="8 9" key="1">
    <citation type="submission" date="2019-06" db="EMBL/GenBank/DDBJ databases">
        <title>Genome sequencing of plant associated microbes to promote plant fitness in Sorghum bicolor and Oryza sativa.</title>
        <authorList>
            <person name="Coleman-Derr D."/>
        </authorList>
    </citation>
    <scope>NUCLEOTIDE SEQUENCE [LARGE SCALE GENOMIC DNA]</scope>
    <source>
        <strain evidence="8 9">KV-663</strain>
    </source>
</reference>
<protein>
    <submittedName>
        <fullName evidence="8">Site-specific recombinase XerD</fullName>
    </submittedName>
</protein>
<dbReference type="PROSITE" id="PS51898">
    <property type="entry name" value="TYR_RECOMBINASE"/>
    <property type="match status" value="1"/>
</dbReference>
<organism evidence="8 9">
    <name type="scientific">Humibacillus xanthopallidus</name>
    <dbReference type="NCBI Taxonomy" id="412689"/>
    <lineage>
        <taxon>Bacteria</taxon>
        <taxon>Bacillati</taxon>
        <taxon>Actinomycetota</taxon>
        <taxon>Actinomycetes</taxon>
        <taxon>Micrococcales</taxon>
        <taxon>Intrasporangiaceae</taxon>
        <taxon>Humibacillus</taxon>
    </lineage>
</organism>
<evidence type="ECO:0000256" key="4">
    <source>
        <dbReference type="PROSITE-ProRule" id="PRU01248"/>
    </source>
</evidence>
<dbReference type="OrthoDB" id="8421690at2"/>
<feature type="compositionally biased region" description="Low complexity" evidence="5">
    <location>
        <begin position="1"/>
        <end position="34"/>
    </location>
</feature>
<dbReference type="AlphaFoldDB" id="A0A543HZM1"/>
<evidence type="ECO:0000256" key="1">
    <source>
        <dbReference type="ARBA" id="ARBA00008857"/>
    </source>
</evidence>
<evidence type="ECO:0000259" key="7">
    <source>
        <dbReference type="PROSITE" id="PS51900"/>
    </source>
</evidence>
<dbReference type="GO" id="GO:0006310">
    <property type="term" value="P:DNA recombination"/>
    <property type="evidence" value="ECO:0007669"/>
    <property type="project" value="UniProtKB-KW"/>
</dbReference>
<proteinExistence type="inferred from homology"/>
<dbReference type="InterPro" id="IPR013762">
    <property type="entry name" value="Integrase-like_cat_sf"/>
</dbReference>
<dbReference type="Gene3D" id="1.10.443.10">
    <property type="entry name" value="Intergrase catalytic core"/>
    <property type="match status" value="1"/>
</dbReference>
<dbReference type="InterPro" id="IPR002104">
    <property type="entry name" value="Integrase_catalytic"/>
</dbReference>
<evidence type="ECO:0000256" key="3">
    <source>
        <dbReference type="ARBA" id="ARBA00023172"/>
    </source>
</evidence>
<dbReference type="InterPro" id="IPR010998">
    <property type="entry name" value="Integrase_recombinase_N"/>
</dbReference>
<dbReference type="Gene3D" id="1.10.150.130">
    <property type="match status" value="1"/>
</dbReference>
<dbReference type="InterPro" id="IPR044068">
    <property type="entry name" value="CB"/>
</dbReference>
<feature type="domain" description="Core-binding (CB)" evidence="7">
    <location>
        <begin position="52"/>
        <end position="144"/>
    </location>
</feature>
<dbReference type="Proteomes" id="UP000316747">
    <property type="component" value="Unassembled WGS sequence"/>
</dbReference>
<sequence length="448" mass="49555">MTTTTMASTATSTSIKRRGTSGPAPGSPSGNPRGHNGMAPMRTWAELDAARPELAATMRRYLEQIGCVLRPGSVRNTDQALRSFAGFLLEQAPEVTTVAMVTRRHIEGYKPWLAARPGQHQPRASTATLAHRLGTLRMFFVRIDEWGWEQAPPRVPMFPGDLPRQDHPLPKALDDAAAAQLLRAAHNDPRLLVRVTVEVLLRTGLRVGEFTGLRADAVVLIGSGPWLHVPVGKLREDRYLPLHPQLVALIDDYRREHVPPGHPLLLPRENGRPADRHSVTRILNNVAAAAGLGHIHPHILRHTLATQAINRGMSLEAIAAMLGHRSLDMTLRYAKIANRTVADEYFAVTEKVDALYEQARAVPADVLGPNLARLSREHHRHLGNGYCTRPPTLDCAFESICETCTFFQTSIEFRPTLLAQHDDAAAKGQTHRAELFTKLLDRTHHEAS</sequence>
<comment type="caution">
    <text evidence="8">The sequence shown here is derived from an EMBL/GenBank/DDBJ whole genome shotgun (WGS) entry which is preliminary data.</text>
</comment>
<feature type="domain" description="Tyr recombinase" evidence="6">
    <location>
        <begin position="168"/>
        <end position="346"/>
    </location>
</feature>
<dbReference type="GO" id="GO:0015074">
    <property type="term" value="P:DNA integration"/>
    <property type="evidence" value="ECO:0007669"/>
    <property type="project" value="InterPro"/>
</dbReference>
<dbReference type="GO" id="GO:0003677">
    <property type="term" value="F:DNA binding"/>
    <property type="evidence" value="ECO:0007669"/>
    <property type="project" value="UniProtKB-UniRule"/>
</dbReference>
<dbReference type="PANTHER" id="PTHR30349:SF64">
    <property type="entry name" value="PROPHAGE INTEGRASE INTD-RELATED"/>
    <property type="match status" value="1"/>
</dbReference>
<comment type="similarity">
    <text evidence="1">Belongs to the 'phage' integrase family.</text>
</comment>
<evidence type="ECO:0000259" key="6">
    <source>
        <dbReference type="PROSITE" id="PS51898"/>
    </source>
</evidence>
<dbReference type="EMBL" id="VFPM01000001">
    <property type="protein sequence ID" value="TQM63797.1"/>
    <property type="molecule type" value="Genomic_DNA"/>
</dbReference>